<sequence>MKKLAFLLLIAFSLVGCSLEDDGPNRLLEFAEITDADLPEYFERGESYDIVVTYLLPSACHVFNGFDARQGQGENSNEIFIGVVTSYDANLTECNKEEDDLSREATLKDVTITGEVGTVYTFKFWIGQDSSGETQYYTVEVPVEDPDTTGEEEE</sequence>
<dbReference type="RefSeq" id="WP_093408060.1">
    <property type="nucleotide sequence ID" value="NZ_FOVL01000008.1"/>
</dbReference>
<organism evidence="1 2">
    <name type="scientific">Salegentibacter flavus</name>
    <dbReference type="NCBI Taxonomy" id="287099"/>
    <lineage>
        <taxon>Bacteria</taxon>
        <taxon>Pseudomonadati</taxon>
        <taxon>Bacteroidota</taxon>
        <taxon>Flavobacteriia</taxon>
        <taxon>Flavobacteriales</taxon>
        <taxon>Flavobacteriaceae</taxon>
        <taxon>Salegentibacter</taxon>
    </lineage>
</organism>
<dbReference type="AlphaFoldDB" id="A0A1I4ZZW5"/>
<dbReference type="EMBL" id="FOVL01000008">
    <property type="protein sequence ID" value="SFN55677.1"/>
    <property type="molecule type" value="Genomic_DNA"/>
</dbReference>
<dbReference type="PROSITE" id="PS51257">
    <property type="entry name" value="PROKAR_LIPOPROTEIN"/>
    <property type="match status" value="1"/>
</dbReference>
<evidence type="ECO:0008006" key="3">
    <source>
        <dbReference type="Google" id="ProtNLM"/>
    </source>
</evidence>
<gene>
    <name evidence="1" type="ORF">SAMN05660413_01595</name>
</gene>
<evidence type="ECO:0000313" key="2">
    <source>
        <dbReference type="Proteomes" id="UP000199153"/>
    </source>
</evidence>
<dbReference type="STRING" id="287099.SAMN05660413_01595"/>
<accession>A0A1I4ZZW5</accession>
<keyword evidence="2" id="KW-1185">Reference proteome</keyword>
<proteinExistence type="predicted"/>
<dbReference type="Proteomes" id="UP000199153">
    <property type="component" value="Unassembled WGS sequence"/>
</dbReference>
<name>A0A1I4ZZW5_9FLAO</name>
<dbReference type="OrthoDB" id="893802at2"/>
<reference evidence="1 2" key="1">
    <citation type="submission" date="2016-10" db="EMBL/GenBank/DDBJ databases">
        <authorList>
            <person name="de Groot N.N."/>
        </authorList>
    </citation>
    <scope>NUCLEOTIDE SEQUENCE [LARGE SCALE GENOMIC DNA]</scope>
    <source>
        <strain evidence="1 2">DSM 17794</strain>
    </source>
</reference>
<evidence type="ECO:0000313" key="1">
    <source>
        <dbReference type="EMBL" id="SFN55677.1"/>
    </source>
</evidence>
<protein>
    <recommendedName>
        <fullName evidence="3">Lipoprotein</fullName>
    </recommendedName>
</protein>